<dbReference type="InterPro" id="IPR001227">
    <property type="entry name" value="Ac_transferase_dom_sf"/>
</dbReference>
<comment type="catalytic activity">
    <reaction evidence="4">
        <text>holo-[ACP] + malonyl-CoA = malonyl-[ACP] + CoA</text>
        <dbReference type="Rhea" id="RHEA:41792"/>
        <dbReference type="Rhea" id="RHEA-COMP:9623"/>
        <dbReference type="Rhea" id="RHEA-COMP:9685"/>
        <dbReference type="ChEBI" id="CHEBI:57287"/>
        <dbReference type="ChEBI" id="CHEBI:57384"/>
        <dbReference type="ChEBI" id="CHEBI:64479"/>
        <dbReference type="ChEBI" id="CHEBI:78449"/>
        <dbReference type="EC" id="2.3.1.39"/>
    </reaction>
</comment>
<proteinExistence type="predicted"/>
<dbReference type="PANTHER" id="PTHR42681">
    <property type="entry name" value="MALONYL-COA-ACYL CARRIER PROTEIN TRANSACYLASE, MITOCHONDRIAL"/>
    <property type="match status" value="1"/>
</dbReference>
<dbReference type="SUPFAM" id="SSF55048">
    <property type="entry name" value="Probable ACP-binding domain of malonyl-CoA ACP transacylase"/>
    <property type="match status" value="1"/>
</dbReference>
<dbReference type="Gene3D" id="3.30.70.250">
    <property type="entry name" value="Malonyl-CoA ACP transacylase, ACP-binding"/>
    <property type="match status" value="1"/>
</dbReference>
<evidence type="ECO:0000313" key="6">
    <source>
        <dbReference type="EMBL" id="MFD2413659.1"/>
    </source>
</evidence>
<reference evidence="7" key="1">
    <citation type="journal article" date="2019" name="Int. J. Syst. Evol. Microbiol.">
        <title>The Global Catalogue of Microorganisms (GCM) 10K type strain sequencing project: providing services to taxonomists for standard genome sequencing and annotation.</title>
        <authorList>
            <consortium name="The Broad Institute Genomics Platform"/>
            <consortium name="The Broad Institute Genome Sequencing Center for Infectious Disease"/>
            <person name="Wu L."/>
            <person name="Ma J."/>
        </authorList>
    </citation>
    <scope>NUCLEOTIDE SEQUENCE [LARGE SCALE GENOMIC DNA]</scope>
    <source>
        <strain evidence="7">CCM 8725</strain>
    </source>
</reference>
<dbReference type="Gene3D" id="3.40.366.10">
    <property type="entry name" value="Malonyl-Coenzyme A Acyl Carrier Protein, domain 2"/>
    <property type="match status" value="1"/>
</dbReference>
<gene>
    <name evidence="6" type="ORF">ACFSX3_27695</name>
</gene>
<dbReference type="SMART" id="SM00827">
    <property type="entry name" value="PKS_AT"/>
    <property type="match status" value="1"/>
</dbReference>
<feature type="domain" description="Malonyl-CoA:ACP transacylase (MAT)" evidence="5">
    <location>
        <begin position="10"/>
        <end position="328"/>
    </location>
</feature>
<dbReference type="EMBL" id="JBHUKY010000072">
    <property type="protein sequence ID" value="MFD2413659.1"/>
    <property type="molecule type" value="Genomic_DNA"/>
</dbReference>
<dbReference type="Pfam" id="PF00698">
    <property type="entry name" value="Acyl_transf_1"/>
    <property type="match status" value="1"/>
</dbReference>
<dbReference type="InterPro" id="IPR050858">
    <property type="entry name" value="Mal-CoA-ACP_Trans/PKS_FabD"/>
</dbReference>
<dbReference type="SUPFAM" id="SSF52151">
    <property type="entry name" value="FabD/lysophospholipase-like"/>
    <property type="match status" value="1"/>
</dbReference>
<dbReference type="PANTHER" id="PTHR42681:SF1">
    <property type="entry name" value="MALONYL-COA-ACYL CARRIER PROTEIN TRANSACYLASE, MITOCHONDRIAL"/>
    <property type="match status" value="1"/>
</dbReference>
<keyword evidence="7" id="KW-1185">Reference proteome</keyword>
<evidence type="ECO:0000313" key="7">
    <source>
        <dbReference type="Proteomes" id="UP001597448"/>
    </source>
</evidence>
<evidence type="ECO:0000256" key="3">
    <source>
        <dbReference type="ARBA" id="ARBA00023315"/>
    </source>
</evidence>
<keyword evidence="2 6" id="KW-0808">Transferase</keyword>
<organism evidence="6 7">
    <name type="scientific">Paenibacillus rhizoplanae</name>
    <dbReference type="NCBI Taxonomy" id="1917181"/>
    <lineage>
        <taxon>Bacteria</taxon>
        <taxon>Bacillati</taxon>
        <taxon>Bacillota</taxon>
        <taxon>Bacilli</taxon>
        <taxon>Bacillales</taxon>
        <taxon>Paenibacillaceae</taxon>
        <taxon>Paenibacillus</taxon>
    </lineage>
</organism>
<dbReference type="InterPro" id="IPR016036">
    <property type="entry name" value="Malonyl_transacylase_ACP-bd"/>
</dbReference>
<dbReference type="GO" id="GO:0004314">
    <property type="term" value="F:[acyl-carrier-protein] S-malonyltransferase activity"/>
    <property type="evidence" value="ECO:0007669"/>
    <property type="project" value="UniProtKB-EC"/>
</dbReference>
<dbReference type="EC" id="2.3.1.39" evidence="1"/>
<evidence type="ECO:0000256" key="2">
    <source>
        <dbReference type="ARBA" id="ARBA00022679"/>
    </source>
</evidence>
<protein>
    <recommendedName>
        <fullName evidence="1">[acyl-carrier-protein] S-malonyltransferase</fullName>
        <ecNumber evidence="1">2.3.1.39</ecNumber>
    </recommendedName>
</protein>
<dbReference type="InterPro" id="IPR016035">
    <property type="entry name" value="Acyl_Trfase/lysoPLipase"/>
</dbReference>
<evidence type="ECO:0000259" key="5">
    <source>
        <dbReference type="SMART" id="SM00827"/>
    </source>
</evidence>
<dbReference type="RefSeq" id="WP_209993036.1">
    <property type="nucleotide sequence ID" value="NZ_JBHSVQ010000001.1"/>
</dbReference>
<name>A0ABW5FG21_9BACL</name>
<dbReference type="Proteomes" id="UP001597448">
    <property type="component" value="Unassembled WGS sequence"/>
</dbReference>
<sequence>MNHQADLALLFPGSGSQYKGMMRSLYESSRMVQDTLHEADDILGFELSRLMMEGSTVKLNRIGHMLPAICAASVAHYRLYREQGGPLPAYMAGHSLGEYSALICSGVLSFRDGLTLVRFRARLAEAVMESTGGAMSIMKSVNPAQVALLCLSLQAEGRAVSIACQNSRSQIAVSGQDAALVELEQRVTEASDDAQISHLIGSAPYHCALMQPSAAEMTEELLKYTWSLPAGQLLSNVTGRPYTSIQEMQGLLAQQLYKPVLWQNSILYLLENGVQTFIEMGPQNILKTLMPEISAQTRVYAHDEKVDRMTIRDHFAAASATPVTRPKAETSPPAADLRLKAISMCLTHAMTTRNNNQADVPVMPSLELYAQVKQMKQELDQGGLTLGEEQVALAISMLQAVFEDKRTPDSERELRWLQIKEKTGVERQAESTPTTRRGPE</sequence>
<accession>A0ABW5FG21</accession>
<evidence type="ECO:0000256" key="1">
    <source>
        <dbReference type="ARBA" id="ARBA00013258"/>
    </source>
</evidence>
<evidence type="ECO:0000256" key="4">
    <source>
        <dbReference type="ARBA" id="ARBA00048462"/>
    </source>
</evidence>
<comment type="caution">
    <text evidence="6">The sequence shown here is derived from an EMBL/GenBank/DDBJ whole genome shotgun (WGS) entry which is preliminary data.</text>
</comment>
<dbReference type="InterPro" id="IPR014043">
    <property type="entry name" value="Acyl_transferase_dom"/>
</dbReference>
<keyword evidence="3 6" id="KW-0012">Acyltransferase</keyword>